<feature type="region of interest" description="Disordered" evidence="1">
    <location>
        <begin position="51"/>
        <end position="142"/>
    </location>
</feature>
<evidence type="ECO:0000313" key="3">
    <source>
        <dbReference type="Proteomes" id="UP001447188"/>
    </source>
</evidence>
<reference evidence="2 3" key="1">
    <citation type="submission" date="2024-02" db="EMBL/GenBank/DDBJ databases">
        <title>Discinaceae phylogenomics.</title>
        <authorList>
            <person name="Dirks A.C."/>
            <person name="James T.Y."/>
        </authorList>
    </citation>
    <scope>NUCLEOTIDE SEQUENCE [LARGE SCALE GENOMIC DNA]</scope>
    <source>
        <strain evidence="2 3">ACD0624</strain>
    </source>
</reference>
<dbReference type="EMBL" id="JBBBZM010000107">
    <property type="protein sequence ID" value="KAL0633979.1"/>
    <property type="molecule type" value="Genomic_DNA"/>
</dbReference>
<proteinExistence type="predicted"/>
<feature type="compositionally biased region" description="Basic and acidic residues" evidence="1">
    <location>
        <begin position="202"/>
        <end position="214"/>
    </location>
</feature>
<feature type="compositionally biased region" description="Polar residues" evidence="1">
    <location>
        <begin position="86"/>
        <end position="102"/>
    </location>
</feature>
<dbReference type="Proteomes" id="UP001447188">
    <property type="component" value="Unassembled WGS sequence"/>
</dbReference>
<organism evidence="2 3">
    <name type="scientific">Discina gigas</name>
    <dbReference type="NCBI Taxonomy" id="1032678"/>
    <lineage>
        <taxon>Eukaryota</taxon>
        <taxon>Fungi</taxon>
        <taxon>Dikarya</taxon>
        <taxon>Ascomycota</taxon>
        <taxon>Pezizomycotina</taxon>
        <taxon>Pezizomycetes</taxon>
        <taxon>Pezizales</taxon>
        <taxon>Discinaceae</taxon>
        <taxon>Discina</taxon>
    </lineage>
</organism>
<comment type="caution">
    <text evidence="2">The sequence shown here is derived from an EMBL/GenBank/DDBJ whole genome shotgun (WGS) entry which is preliminary data.</text>
</comment>
<feature type="region of interest" description="Disordered" evidence="1">
    <location>
        <begin position="155"/>
        <end position="233"/>
    </location>
</feature>
<evidence type="ECO:0000313" key="2">
    <source>
        <dbReference type="EMBL" id="KAL0633979.1"/>
    </source>
</evidence>
<sequence length="233" mass="25462">MAEFKMKSMAEHSNLNSTELKVLAKQGKPDGYAVVSENPLSAYASMKTKYPGRRVSGDLDTKTNAMRSFPTLGDQEPELPARGDSRTCQSLHDTSRISSTRLDGSLPAFTHASPRRRQTEFETRALQSPPLIESSPKSASVSILSNALGRVNTEFEEGRLSSPSPVENTPKRSHVHGRQRPPTYPYLPAKIVLADEIEDEGDGNRDRNGDRNGDGSDDDNGDEDGNKEGLAFS</sequence>
<protein>
    <submittedName>
        <fullName evidence="2">Uncharacterized protein</fullName>
    </submittedName>
</protein>
<feature type="compositionally biased region" description="Acidic residues" evidence="1">
    <location>
        <begin position="215"/>
        <end position="225"/>
    </location>
</feature>
<feature type="non-terminal residue" evidence="2">
    <location>
        <position position="233"/>
    </location>
</feature>
<name>A0ABR3GDH0_9PEZI</name>
<gene>
    <name evidence="2" type="ORF">Q9L58_007079</name>
</gene>
<accession>A0ABR3GDH0</accession>
<keyword evidence="3" id="KW-1185">Reference proteome</keyword>
<evidence type="ECO:0000256" key="1">
    <source>
        <dbReference type="SAM" id="MobiDB-lite"/>
    </source>
</evidence>